<name>A0AAV2RRL5_MEGNR</name>
<organism evidence="1 2">
    <name type="scientific">Meganyctiphanes norvegica</name>
    <name type="common">Northern krill</name>
    <name type="synonym">Thysanopoda norvegica</name>
    <dbReference type="NCBI Taxonomy" id="48144"/>
    <lineage>
        <taxon>Eukaryota</taxon>
        <taxon>Metazoa</taxon>
        <taxon>Ecdysozoa</taxon>
        <taxon>Arthropoda</taxon>
        <taxon>Crustacea</taxon>
        <taxon>Multicrustacea</taxon>
        <taxon>Malacostraca</taxon>
        <taxon>Eumalacostraca</taxon>
        <taxon>Eucarida</taxon>
        <taxon>Euphausiacea</taxon>
        <taxon>Euphausiidae</taxon>
        <taxon>Meganyctiphanes</taxon>
    </lineage>
</organism>
<proteinExistence type="predicted"/>
<gene>
    <name evidence="1" type="ORF">MNOR_LOCUS27013</name>
</gene>
<dbReference type="Proteomes" id="UP001497623">
    <property type="component" value="Unassembled WGS sequence"/>
</dbReference>
<evidence type="ECO:0000313" key="1">
    <source>
        <dbReference type="EMBL" id="CAL4132498.1"/>
    </source>
</evidence>
<protein>
    <submittedName>
        <fullName evidence="1">Uncharacterized protein</fullName>
    </submittedName>
</protein>
<dbReference type="AlphaFoldDB" id="A0AAV2RRL5"/>
<accession>A0AAV2RRL5</accession>
<comment type="caution">
    <text evidence="1">The sequence shown here is derived from an EMBL/GenBank/DDBJ whole genome shotgun (WGS) entry which is preliminary data.</text>
</comment>
<sequence length="164" mass="18741">MECCDYDNPNSPQLISVTKVDGDLGVYHSANFTKIICHNAKRNRFQIISRKKLQKMAKIRHPSNKIGHRGTSNDIIFEEEKFLKGNKKGYLNCLLSENMDGGWLYLNALQQSTKKSVHMTAKGKRVVKTSRPIKRGHRNTQFIKCSVGHACFKRLKKNTSSRCT</sequence>
<keyword evidence="2" id="KW-1185">Reference proteome</keyword>
<dbReference type="EMBL" id="CAXKWB010027819">
    <property type="protein sequence ID" value="CAL4132498.1"/>
    <property type="molecule type" value="Genomic_DNA"/>
</dbReference>
<reference evidence="1 2" key="1">
    <citation type="submission" date="2024-05" db="EMBL/GenBank/DDBJ databases">
        <authorList>
            <person name="Wallberg A."/>
        </authorList>
    </citation>
    <scope>NUCLEOTIDE SEQUENCE [LARGE SCALE GENOMIC DNA]</scope>
</reference>
<evidence type="ECO:0000313" key="2">
    <source>
        <dbReference type="Proteomes" id="UP001497623"/>
    </source>
</evidence>